<protein>
    <submittedName>
        <fullName evidence="1">Uncharacterized protein</fullName>
    </submittedName>
</protein>
<evidence type="ECO:0000313" key="1">
    <source>
        <dbReference type="EMBL" id="MBO0953046.1"/>
    </source>
</evidence>
<proteinExistence type="predicted"/>
<comment type="caution">
    <text evidence="1">The sequence shown here is derived from an EMBL/GenBank/DDBJ whole genome shotgun (WGS) entry which is preliminary data.</text>
</comment>
<dbReference type="EMBL" id="JAFMYW010000018">
    <property type="protein sequence ID" value="MBO0953046.1"/>
    <property type="molecule type" value="Genomic_DNA"/>
</dbReference>
<reference evidence="1 2" key="1">
    <citation type="submission" date="2021-03" db="EMBL/GenBank/DDBJ databases">
        <title>Fibrella sp. HMF5405 genome sequencing and assembly.</title>
        <authorList>
            <person name="Kang H."/>
            <person name="Kim H."/>
            <person name="Bae S."/>
            <person name="Joh K."/>
        </authorList>
    </citation>
    <scope>NUCLEOTIDE SEQUENCE [LARGE SCALE GENOMIC DNA]</scope>
    <source>
        <strain evidence="1 2">HMF5405</strain>
    </source>
</reference>
<name>A0ABS3JSR0_9BACT</name>
<organism evidence="1 2">
    <name type="scientific">Fibrella forsythiae</name>
    <dbReference type="NCBI Taxonomy" id="2817061"/>
    <lineage>
        <taxon>Bacteria</taxon>
        <taxon>Pseudomonadati</taxon>
        <taxon>Bacteroidota</taxon>
        <taxon>Cytophagia</taxon>
        <taxon>Cytophagales</taxon>
        <taxon>Spirosomataceae</taxon>
        <taxon>Fibrella</taxon>
    </lineage>
</organism>
<accession>A0ABS3JSR0</accession>
<dbReference type="Proteomes" id="UP000664628">
    <property type="component" value="Unassembled WGS sequence"/>
</dbReference>
<keyword evidence="2" id="KW-1185">Reference proteome</keyword>
<sequence length="117" mass="13192">MPAADPIQHISLPDLFRLAVAGLVNQPVYTEHEHLLEVIAPPHYLSFLELLKQGIDLRTCFGELDSFLVWQTMIPPALARLGLGFDSLQEQVSLYLLEKKAESSDPWILDWSTGLDH</sequence>
<dbReference type="RefSeq" id="WP_207332998.1">
    <property type="nucleotide sequence ID" value="NZ_JAFMYW010000018.1"/>
</dbReference>
<evidence type="ECO:0000313" key="2">
    <source>
        <dbReference type="Proteomes" id="UP000664628"/>
    </source>
</evidence>
<gene>
    <name evidence="1" type="ORF">J2I46_31020</name>
</gene>